<dbReference type="CDD" id="cd12152">
    <property type="entry name" value="F1-ATPase_delta"/>
    <property type="match status" value="1"/>
</dbReference>
<evidence type="ECO:0000256" key="7">
    <source>
        <dbReference type="ARBA" id="ARBA00023136"/>
    </source>
</evidence>
<evidence type="ECO:0000259" key="11">
    <source>
        <dbReference type="Pfam" id="PF02823"/>
    </source>
</evidence>
<evidence type="ECO:0000256" key="1">
    <source>
        <dbReference type="ARBA" id="ARBA00003543"/>
    </source>
</evidence>
<dbReference type="InterPro" id="IPR036771">
    <property type="entry name" value="ATPsynth_dsu/esu_N"/>
</dbReference>
<dbReference type="OrthoDB" id="272739at2"/>
<protein>
    <recommendedName>
        <fullName evidence="4">ATP synthase epsilon chain</fullName>
    </recommendedName>
    <alternativeName>
        <fullName evidence="10">ATP synthase F1 sector epsilon subunit</fullName>
    </alternativeName>
    <alternativeName>
        <fullName evidence="9">F-ATPase epsilon subunit</fullName>
    </alternativeName>
</protein>
<name>A0A1H6STR0_9GAMM</name>
<dbReference type="RefSeq" id="WP_090730798.1">
    <property type="nucleotide sequence ID" value="NZ_FNYQ01000016.1"/>
</dbReference>
<keyword evidence="6" id="KW-0406">Ion transport</keyword>
<evidence type="ECO:0000256" key="3">
    <source>
        <dbReference type="ARBA" id="ARBA00005712"/>
    </source>
</evidence>
<keyword evidence="7" id="KW-0472">Membrane</keyword>
<dbReference type="Gene3D" id="2.60.15.10">
    <property type="entry name" value="F0F1 ATP synthase delta/epsilon subunit, N-terminal"/>
    <property type="match status" value="1"/>
</dbReference>
<keyword evidence="5" id="KW-0813">Transport</keyword>
<evidence type="ECO:0000256" key="8">
    <source>
        <dbReference type="ARBA" id="ARBA00023196"/>
    </source>
</evidence>
<gene>
    <name evidence="12" type="ORF">SAMN04244572_01345</name>
</gene>
<dbReference type="NCBIfam" id="TIGR03166">
    <property type="entry name" value="alt_F1F0_F1_eps"/>
    <property type="match status" value="1"/>
</dbReference>
<evidence type="ECO:0000256" key="2">
    <source>
        <dbReference type="ARBA" id="ARBA00004184"/>
    </source>
</evidence>
<evidence type="ECO:0000313" key="12">
    <source>
        <dbReference type="EMBL" id="SEI69164.1"/>
    </source>
</evidence>
<evidence type="ECO:0000256" key="5">
    <source>
        <dbReference type="ARBA" id="ARBA00022448"/>
    </source>
</evidence>
<organism evidence="12 13">
    <name type="scientific">Azotobacter beijerinckii</name>
    <dbReference type="NCBI Taxonomy" id="170623"/>
    <lineage>
        <taxon>Bacteria</taxon>
        <taxon>Pseudomonadati</taxon>
        <taxon>Pseudomonadota</taxon>
        <taxon>Gammaproteobacteria</taxon>
        <taxon>Pseudomonadales</taxon>
        <taxon>Pseudomonadaceae</taxon>
        <taxon>Azotobacter</taxon>
    </lineage>
</organism>
<keyword evidence="8" id="KW-0139">CF(1)</keyword>
<sequence>MSTPLHLLIATPQRVLVDCADVVSLRGEDDSGCFGLLPGHVDYLTVLLPSVLRWRRAGGEPGFCAVRGGVLSLSGRELRVACREGIVGEHLEELEARVRQTCEAQRDSARQARVEHLRLHTRAVRQLVRYLRAEGEMPFHLEGEP</sequence>
<evidence type="ECO:0000313" key="13">
    <source>
        <dbReference type="Proteomes" id="UP000199250"/>
    </source>
</evidence>
<accession>A0A1H6STR0</accession>
<dbReference type="NCBIfam" id="NF009981">
    <property type="entry name" value="PRK13447.1"/>
    <property type="match status" value="1"/>
</dbReference>
<evidence type="ECO:0000256" key="10">
    <source>
        <dbReference type="ARBA" id="ARBA00031795"/>
    </source>
</evidence>
<dbReference type="GO" id="GO:0012505">
    <property type="term" value="C:endomembrane system"/>
    <property type="evidence" value="ECO:0007669"/>
    <property type="project" value="UniProtKB-SubCell"/>
</dbReference>
<dbReference type="InterPro" id="IPR001469">
    <property type="entry name" value="ATP_synth_F1_dsu/esu"/>
</dbReference>
<evidence type="ECO:0000256" key="6">
    <source>
        <dbReference type="ARBA" id="ARBA00023065"/>
    </source>
</evidence>
<dbReference type="EMBL" id="FNYQ01000016">
    <property type="protein sequence ID" value="SEI69164.1"/>
    <property type="molecule type" value="Genomic_DNA"/>
</dbReference>
<comment type="similarity">
    <text evidence="3">Belongs to the ATPase epsilon chain family.</text>
</comment>
<comment type="function">
    <text evidence="1">Produces ATP from ADP in the presence of a proton gradient across the membrane.</text>
</comment>
<dbReference type="SUPFAM" id="SSF51344">
    <property type="entry name" value="Epsilon subunit of F1F0-ATP synthase N-terminal domain"/>
    <property type="match status" value="1"/>
</dbReference>
<dbReference type="GO" id="GO:0046933">
    <property type="term" value="F:proton-transporting ATP synthase activity, rotational mechanism"/>
    <property type="evidence" value="ECO:0007669"/>
    <property type="project" value="InterPro"/>
</dbReference>
<proteinExistence type="inferred from homology"/>
<dbReference type="InterPro" id="IPR020546">
    <property type="entry name" value="ATP_synth_F1_dsu/esu_N"/>
</dbReference>
<dbReference type="Pfam" id="PF02823">
    <property type="entry name" value="ATP-synt_DE_N"/>
    <property type="match status" value="1"/>
</dbReference>
<dbReference type="Proteomes" id="UP000199250">
    <property type="component" value="Unassembled WGS sequence"/>
</dbReference>
<keyword evidence="8" id="KW-0066">ATP synthesis</keyword>
<dbReference type="AlphaFoldDB" id="A0A1H6STR0"/>
<dbReference type="InterPro" id="IPR024037">
    <property type="entry name" value="Alt_ATP_synth_F1_esu"/>
</dbReference>
<evidence type="ECO:0000256" key="9">
    <source>
        <dbReference type="ARBA" id="ARBA00030215"/>
    </source>
</evidence>
<dbReference type="GO" id="GO:0045259">
    <property type="term" value="C:proton-transporting ATP synthase complex"/>
    <property type="evidence" value="ECO:0007669"/>
    <property type="project" value="UniProtKB-KW"/>
</dbReference>
<reference evidence="12 13" key="1">
    <citation type="submission" date="2016-10" db="EMBL/GenBank/DDBJ databases">
        <authorList>
            <person name="de Groot N.N."/>
        </authorList>
    </citation>
    <scope>NUCLEOTIDE SEQUENCE [LARGE SCALE GENOMIC DNA]</scope>
    <source>
        <strain evidence="12 13">DSM 373</strain>
    </source>
</reference>
<feature type="domain" description="ATP synthase F1 complex delta/epsilon subunit N-terminal" evidence="11">
    <location>
        <begin position="5"/>
        <end position="83"/>
    </location>
</feature>
<comment type="subcellular location">
    <subcellularLocation>
        <location evidence="2">Endomembrane system</location>
        <topology evidence="2">Peripheral membrane protein</topology>
    </subcellularLocation>
</comment>
<evidence type="ECO:0000256" key="4">
    <source>
        <dbReference type="ARBA" id="ARBA00014480"/>
    </source>
</evidence>